<protein>
    <recommendedName>
        <fullName evidence="2">DH domain-containing protein</fullName>
    </recommendedName>
</protein>
<dbReference type="AlphaFoldDB" id="A0A163M2W5"/>
<evidence type="ECO:0000259" key="2">
    <source>
        <dbReference type="PROSITE" id="PS50010"/>
    </source>
</evidence>
<feature type="compositionally biased region" description="Low complexity" evidence="1">
    <location>
        <begin position="684"/>
        <end position="700"/>
    </location>
</feature>
<dbReference type="Pfam" id="PF00621">
    <property type="entry name" value="RhoGEF"/>
    <property type="match status" value="1"/>
</dbReference>
<proteinExistence type="predicted"/>
<dbReference type="PROSITE" id="PS50010">
    <property type="entry name" value="DH_2"/>
    <property type="match status" value="1"/>
</dbReference>
<dbReference type="InterPro" id="IPR051092">
    <property type="entry name" value="FYVE_RhoGEF_PH"/>
</dbReference>
<dbReference type="InterPro" id="IPR035899">
    <property type="entry name" value="DBL_dom_sf"/>
</dbReference>
<name>A0A163M2W5_ABSGL</name>
<dbReference type="OMA" id="ASCFHET"/>
<evidence type="ECO:0000313" key="3">
    <source>
        <dbReference type="EMBL" id="SAM00768.1"/>
    </source>
</evidence>
<dbReference type="GO" id="GO:0005085">
    <property type="term" value="F:guanyl-nucleotide exchange factor activity"/>
    <property type="evidence" value="ECO:0007669"/>
    <property type="project" value="InterPro"/>
</dbReference>
<dbReference type="STRING" id="4829.A0A163M2W5"/>
<dbReference type="InParanoid" id="A0A163M2W5"/>
<gene>
    <name evidence="3" type="primary">ABSGL_06491.1 scaffold 8356</name>
</gene>
<feature type="region of interest" description="Disordered" evidence="1">
    <location>
        <begin position="620"/>
        <end position="709"/>
    </location>
</feature>
<dbReference type="Proteomes" id="UP000078561">
    <property type="component" value="Unassembled WGS sequence"/>
</dbReference>
<dbReference type="OrthoDB" id="660555at2759"/>
<organism evidence="3">
    <name type="scientific">Absidia glauca</name>
    <name type="common">Pin mould</name>
    <dbReference type="NCBI Taxonomy" id="4829"/>
    <lineage>
        <taxon>Eukaryota</taxon>
        <taxon>Fungi</taxon>
        <taxon>Fungi incertae sedis</taxon>
        <taxon>Mucoromycota</taxon>
        <taxon>Mucoromycotina</taxon>
        <taxon>Mucoromycetes</taxon>
        <taxon>Mucorales</taxon>
        <taxon>Cunninghamellaceae</taxon>
        <taxon>Absidia</taxon>
    </lineage>
</organism>
<reference evidence="3" key="1">
    <citation type="submission" date="2016-04" db="EMBL/GenBank/DDBJ databases">
        <authorList>
            <person name="Evans L.H."/>
            <person name="Alamgir A."/>
            <person name="Owens N."/>
            <person name="Weber N.D."/>
            <person name="Virtaneva K."/>
            <person name="Barbian K."/>
            <person name="Babar A."/>
            <person name="Rosenke K."/>
        </authorList>
    </citation>
    <scope>NUCLEOTIDE SEQUENCE [LARGE SCALE GENOMIC DNA]</scope>
    <source>
        <strain evidence="3">CBS 101.48</strain>
    </source>
</reference>
<evidence type="ECO:0000313" key="4">
    <source>
        <dbReference type="Proteomes" id="UP000078561"/>
    </source>
</evidence>
<accession>A0A163M2W5</accession>
<dbReference type="PANTHER" id="PTHR12673:SF159">
    <property type="entry name" value="LD03170P"/>
    <property type="match status" value="1"/>
</dbReference>
<dbReference type="CDD" id="cd00160">
    <property type="entry name" value="RhoGEF"/>
    <property type="match status" value="1"/>
</dbReference>
<dbReference type="EMBL" id="LT553414">
    <property type="protein sequence ID" value="SAM00768.1"/>
    <property type="molecule type" value="Genomic_DNA"/>
</dbReference>
<dbReference type="SMART" id="SM00325">
    <property type="entry name" value="RhoGEF"/>
    <property type="match status" value="1"/>
</dbReference>
<sequence length="796" mass="90356">MYMNRDKFFVSLLSPFISKMALMKDMKSKLERNGYTHHWKLKKQKDLPPVTTEDDPSLMDHCQRLLSNAKTPLCQHVDIVIPEKKRTAGRTVAFSSSTETNYCTIDDELRNYRIHEFIQTELSYVASLQAVVKYVVHPLTLCHEKPILTPYKSSKIFLNLTQLVQVNQDFLNTLLQGLTKTNFGAICAIHIPRFSCYRKYLLEQHEAQKLHAKEIKSNALYRRFLAQDRPGFKRRRFQDLLLEPVQRISRYAMMLKDILQLTPTDHPDHTGLTEACMKVQEIATMADDPPTKMATQLLNLYQSIKDCPVSKQAPTQPNPTQLNAPIMYLCVVLFDQPESIFGDVCGCDRTTPGHEQSDQGREDAAALWNEDTTIAQGGGVMKKETMKFKGWVDVAQVELFHGNEESAGASSFMIQTLNPPRSERRDSISSITLAKYFGKGPRLFSVPSESVDSFRQAVEKTKALAKQYGKSEAWEEQTKLTTDVLSMADQKDKVYERQWDGIKIYSNLYTTDNYTRANIKNNMVILYMEEAGDLDLESVLVTMPWVVAVVQSDTRGFRFHLSSRATLYDPTFSPSSSQPSTDQQPLEFERVFWNNVILCERHLRSSPVFSNTHDKVLRHAIQRKSSRSRSVPRPLTTTLGKLFTPPSPRTPTTNPCPVAPGASKSTPMKMTSAPAPRRSWLSNTHPPSSRTRSHSFSTTTKQEPLPCNHQQEITDVNKSLYGTVSSSKSSSTISLDEPWLEDVAEAVETMGWELSEKWRNLASQHQALVTSKSPEKDLTTELDQLATIVNTHRNRS</sequence>
<dbReference type="PANTHER" id="PTHR12673">
    <property type="entry name" value="FACIOGENITAL DYSPLASIA PROTEIN"/>
    <property type="match status" value="1"/>
</dbReference>
<dbReference type="Gene3D" id="1.20.900.10">
    <property type="entry name" value="Dbl homology (DH) domain"/>
    <property type="match status" value="1"/>
</dbReference>
<dbReference type="SUPFAM" id="SSF48065">
    <property type="entry name" value="DBL homology domain (DH-domain)"/>
    <property type="match status" value="1"/>
</dbReference>
<dbReference type="GO" id="GO:0005737">
    <property type="term" value="C:cytoplasm"/>
    <property type="evidence" value="ECO:0007669"/>
    <property type="project" value="TreeGrafter"/>
</dbReference>
<keyword evidence="4" id="KW-1185">Reference proteome</keyword>
<dbReference type="InterPro" id="IPR000219">
    <property type="entry name" value="DH_dom"/>
</dbReference>
<feature type="domain" description="DH" evidence="2">
    <location>
        <begin position="109"/>
        <end position="289"/>
    </location>
</feature>
<evidence type="ECO:0000256" key="1">
    <source>
        <dbReference type="SAM" id="MobiDB-lite"/>
    </source>
</evidence>